<sequence length="67" mass="7435">MQSGHPKYGDSIDLEYFLPENESKKNVEKCPPDIYASRQSISYNAKVCTFLVLATKGYSGVCGKEAQ</sequence>
<accession>A0AAE2D524</accession>
<evidence type="ECO:0000313" key="2">
    <source>
        <dbReference type="Proteomes" id="UP001292079"/>
    </source>
</evidence>
<reference evidence="1" key="1">
    <citation type="submission" date="2022-04" db="EMBL/GenBank/DDBJ databases">
        <authorList>
            <person name="Xu L."/>
            <person name="Lv Z."/>
        </authorList>
    </citation>
    <scope>NUCLEOTIDE SEQUENCE</scope>
    <source>
        <strain evidence="1">LV_2022a</strain>
    </source>
</reference>
<reference evidence="1" key="2">
    <citation type="journal article" date="2023" name="Infect Dis Poverty">
        <title>Chromosome-scale genome of the human blood fluke Schistosoma mekongi and its implications for public health.</title>
        <authorList>
            <person name="Zhou M."/>
            <person name="Xu L."/>
            <person name="Xu D."/>
            <person name="Chen W."/>
            <person name="Khan J."/>
            <person name="Hu Y."/>
            <person name="Huang H."/>
            <person name="Wei H."/>
            <person name="Zhang Y."/>
            <person name="Chusongsang P."/>
            <person name="Tanasarnprasert K."/>
            <person name="Hu X."/>
            <person name="Limpanont Y."/>
            <person name="Lv Z."/>
        </authorList>
    </citation>
    <scope>NUCLEOTIDE SEQUENCE</scope>
    <source>
        <strain evidence="1">LV_2022a</strain>
    </source>
</reference>
<keyword evidence="2" id="KW-1185">Reference proteome</keyword>
<gene>
    <name evidence="1" type="ORF">MN116_005063</name>
</gene>
<dbReference type="Proteomes" id="UP001292079">
    <property type="component" value="Unassembled WGS sequence"/>
</dbReference>
<comment type="caution">
    <text evidence="1">The sequence shown here is derived from an EMBL/GenBank/DDBJ whole genome shotgun (WGS) entry which is preliminary data.</text>
</comment>
<name>A0AAE2D524_SCHME</name>
<proteinExistence type="predicted"/>
<dbReference type="AlphaFoldDB" id="A0AAE2D524"/>
<protein>
    <submittedName>
        <fullName evidence="1">Uncharacterized protein</fullName>
    </submittedName>
</protein>
<organism evidence="1 2">
    <name type="scientific">Schistosoma mekongi</name>
    <name type="common">Parasitic worm</name>
    <dbReference type="NCBI Taxonomy" id="38744"/>
    <lineage>
        <taxon>Eukaryota</taxon>
        <taxon>Metazoa</taxon>
        <taxon>Spiralia</taxon>
        <taxon>Lophotrochozoa</taxon>
        <taxon>Platyhelminthes</taxon>
        <taxon>Trematoda</taxon>
        <taxon>Digenea</taxon>
        <taxon>Strigeidida</taxon>
        <taxon>Schistosomatoidea</taxon>
        <taxon>Schistosomatidae</taxon>
        <taxon>Schistosoma</taxon>
    </lineage>
</organism>
<dbReference type="EMBL" id="JALJAT010000003">
    <property type="protein sequence ID" value="KAK4471656.1"/>
    <property type="molecule type" value="Genomic_DNA"/>
</dbReference>
<evidence type="ECO:0000313" key="1">
    <source>
        <dbReference type="EMBL" id="KAK4471656.1"/>
    </source>
</evidence>